<evidence type="ECO:0000256" key="12">
    <source>
        <dbReference type="SAM" id="MobiDB-lite"/>
    </source>
</evidence>
<dbReference type="InterPro" id="IPR022192">
    <property type="entry name" value="SUV3_C"/>
</dbReference>
<reference evidence="14 15" key="1">
    <citation type="submission" date="2023-01" db="EMBL/GenBank/DDBJ databases">
        <title>Analysis of 21 Apiospora genomes using comparative genomics revels a genus with tremendous synthesis potential of carbohydrate active enzymes and secondary metabolites.</title>
        <authorList>
            <person name="Sorensen T."/>
        </authorList>
    </citation>
    <scope>NUCLEOTIDE SEQUENCE [LARGE SCALE GENOMIC DNA]</scope>
    <source>
        <strain evidence="14 15">CBS 20057</strain>
    </source>
</reference>
<evidence type="ECO:0000256" key="2">
    <source>
        <dbReference type="ARBA" id="ARBA00001946"/>
    </source>
</evidence>
<evidence type="ECO:0000256" key="3">
    <source>
        <dbReference type="ARBA" id="ARBA00004173"/>
    </source>
</evidence>
<evidence type="ECO:0000256" key="11">
    <source>
        <dbReference type="ARBA" id="ARBA00047984"/>
    </source>
</evidence>
<evidence type="ECO:0000256" key="8">
    <source>
        <dbReference type="ARBA" id="ARBA00022840"/>
    </source>
</evidence>
<dbReference type="InterPro" id="IPR044774">
    <property type="entry name" value="Suv3_DEXQc"/>
</dbReference>
<comment type="catalytic activity">
    <reaction evidence="11">
        <text>ATP + H2O = ADP + phosphate + H(+)</text>
        <dbReference type="Rhea" id="RHEA:13065"/>
        <dbReference type="ChEBI" id="CHEBI:15377"/>
        <dbReference type="ChEBI" id="CHEBI:15378"/>
        <dbReference type="ChEBI" id="CHEBI:30616"/>
        <dbReference type="ChEBI" id="CHEBI:43474"/>
        <dbReference type="ChEBI" id="CHEBI:456216"/>
        <dbReference type="EC" id="3.6.4.13"/>
    </reaction>
</comment>
<comment type="cofactor">
    <cofactor evidence="1">
        <name>Mn(2+)</name>
        <dbReference type="ChEBI" id="CHEBI:29035"/>
    </cofactor>
</comment>
<keyword evidence="10" id="KW-0496">Mitochondrion</keyword>
<proteinExistence type="predicted"/>
<gene>
    <name evidence="14" type="ORF">PG991_005987</name>
</gene>
<keyword evidence="8" id="KW-0067">ATP-binding</keyword>
<dbReference type="CDD" id="cd17913">
    <property type="entry name" value="DEXQc_Suv3"/>
    <property type="match status" value="1"/>
</dbReference>
<dbReference type="GO" id="GO:0004386">
    <property type="term" value="F:helicase activity"/>
    <property type="evidence" value="ECO:0007669"/>
    <property type="project" value="UniProtKB-KW"/>
</dbReference>
<evidence type="ECO:0000259" key="13">
    <source>
        <dbReference type="PROSITE" id="PS51194"/>
    </source>
</evidence>
<comment type="cofactor">
    <cofactor evidence="2">
        <name>Mg(2+)</name>
        <dbReference type="ChEBI" id="CHEBI:18420"/>
    </cofactor>
</comment>
<keyword evidence="5" id="KW-0547">Nucleotide-binding</keyword>
<keyword evidence="6" id="KW-0378">Hydrolase</keyword>
<protein>
    <recommendedName>
        <fullName evidence="4">RNA helicase</fullName>
        <ecNumber evidence="4">3.6.4.13</ecNumber>
    </recommendedName>
</protein>
<evidence type="ECO:0000256" key="6">
    <source>
        <dbReference type="ARBA" id="ARBA00022801"/>
    </source>
</evidence>
<dbReference type="Gene3D" id="3.40.50.300">
    <property type="entry name" value="P-loop containing nucleotide triphosphate hydrolases"/>
    <property type="match status" value="2"/>
</dbReference>
<dbReference type="CDD" id="cd18805">
    <property type="entry name" value="SF2_C_suv3"/>
    <property type="match status" value="1"/>
</dbReference>
<dbReference type="InterPro" id="IPR055206">
    <property type="entry name" value="DEXQc_SUV3"/>
</dbReference>
<dbReference type="InterPro" id="IPR050699">
    <property type="entry name" value="RNA-DNA_Helicase"/>
</dbReference>
<dbReference type="InterPro" id="IPR001650">
    <property type="entry name" value="Helicase_C-like"/>
</dbReference>
<evidence type="ECO:0000256" key="7">
    <source>
        <dbReference type="ARBA" id="ARBA00022806"/>
    </source>
</evidence>
<evidence type="ECO:0000256" key="10">
    <source>
        <dbReference type="ARBA" id="ARBA00023128"/>
    </source>
</evidence>
<keyword evidence="7 14" id="KW-0347">Helicase</keyword>
<dbReference type="Pfam" id="PF18147">
    <property type="entry name" value="Suv3_C_1"/>
    <property type="match status" value="1"/>
</dbReference>
<keyword evidence="15" id="KW-1185">Reference proteome</keyword>
<dbReference type="Pfam" id="PF22527">
    <property type="entry name" value="DEXQc_Suv3"/>
    <property type="match status" value="1"/>
</dbReference>
<sequence>MLTIRRAGLARSSFILQAACSHGFSTSIRQQREASSPKPAFKISRVAYGKPMSIRDTIKSRPQVTSSGRTHAMFRGLATSKYDELIRQDFTWKSREAEFSALGIKSEAELQGNITSFRSLIEKACDLASKKKAISKAVNPLFYALRHAFIEGDVPQLTKELRYSFQNFLMRTRFSASITATHRKIADFRFPYEWFPATRAMKRTVHLHVGPTNSGKTYHALKALENAKSGIYAGPLRLLAHEVFSRFTAKGKPCALITGEEQRIPENEDNYFRSCTVEMTPLNYKVDVAVIDEIQMIGDIERGWAWTQAFLGVQAKEVHLCGEERAVKLIQSLCGTVGDDCIVHRYNRLSPLETMSESLNNNFKNLEKGDCIVSFSRVGLHALKQAVEKATGRRCAIVYGSLPPETRAQQAALFNDPDNEYDYLVASDAIGMGLNLEIKRVIFEQTHKRDRYGYRAMSTSELKQIGGRAGRFRTASHAIQAGTKDGSPAEPKKGSVGLVTTLEDADLGSVQEAFNREPEPLETAGIQIPPSVLERFSTYFPPTTAFSYILLRLRDIAKSSRRFHMCGLGEMVEIADLIQPYPMSVYDRCVFLNAPVALREKNGPEVLQAMARCVSNMDGGHVLDIPELDLELLDFQKETYRDGPAQYLSRLESLHKAITLYLWLSYRYSGVFRSQNLAFHIKALVEEKIDTQLAEAVFTQESRRAMISKVRKRVASRDLKMNKILGDDGKEEAQHESVGDWAEEGHQEPLFEDPAEVEAIEGSKKST</sequence>
<dbReference type="SUPFAM" id="SSF52540">
    <property type="entry name" value="P-loop containing nucleoside triphosphate hydrolases"/>
    <property type="match status" value="1"/>
</dbReference>
<keyword evidence="9" id="KW-0809">Transit peptide</keyword>
<dbReference type="PROSITE" id="PS51194">
    <property type="entry name" value="HELICASE_CTER"/>
    <property type="match status" value="1"/>
</dbReference>
<evidence type="ECO:0000256" key="1">
    <source>
        <dbReference type="ARBA" id="ARBA00001936"/>
    </source>
</evidence>
<dbReference type="Gene3D" id="1.20.58.1080">
    <property type="match status" value="1"/>
</dbReference>
<feature type="domain" description="Helicase C-terminal" evidence="13">
    <location>
        <begin position="358"/>
        <end position="522"/>
    </location>
</feature>
<evidence type="ECO:0000313" key="15">
    <source>
        <dbReference type="Proteomes" id="UP001396898"/>
    </source>
</evidence>
<dbReference type="InterPro" id="IPR041082">
    <property type="entry name" value="Suv3_C_1"/>
</dbReference>
<dbReference type="PANTHER" id="PTHR12131">
    <property type="entry name" value="ATP-DEPENDENT RNA AND DNA HELICASE"/>
    <property type="match status" value="1"/>
</dbReference>
<comment type="subcellular location">
    <subcellularLocation>
        <location evidence="3">Mitochondrion</location>
    </subcellularLocation>
</comment>
<dbReference type="Proteomes" id="UP001396898">
    <property type="component" value="Unassembled WGS sequence"/>
</dbReference>
<name>A0ABR1SAR9_9PEZI</name>
<organism evidence="14 15">
    <name type="scientific">Apiospora marii</name>
    <dbReference type="NCBI Taxonomy" id="335849"/>
    <lineage>
        <taxon>Eukaryota</taxon>
        <taxon>Fungi</taxon>
        <taxon>Dikarya</taxon>
        <taxon>Ascomycota</taxon>
        <taxon>Pezizomycotina</taxon>
        <taxon>Sordariomycetes</taxon>
        <taxon>Xylariomycetidae</taxon>
        <taxon>Amphisphaeriales</taxon>
        <taxon>Apiosporaceae</taxon>
        <taxon>Apiospora</taxon>
    </lineage>
</organism>
<dbReference type="Pfam" id="PF12513">
    <property type="entry name" value="SUV3_C"/>
    <property type="match status" value="1"/>
</dbReference>
<dbReference type="SMART" id="SM00490">
    <property type="entry name" value="HELICc"/>
    <property type="match status" value="1"/>
</dbReference>
<comment type="caution">
    <text evidence="14">The sequence shown here is derived from an EMBL/GenBank/DDBJ whole genome shotgun (WGS) entry which is preliminary data.</text>
</comment>
<dbReference type="EMBL" id="JAQQWI010000007">
    <property type="protein sequence ID" value="KAK8028931.1"/>
    <property type="molecule type" value="Genomic_DNA"/>
</dbReference>
<feature type="region of interest" description="Disordered" evidence="12">
    <location>
        <begin position="725"/>
        <end position="767"/>
    </location>
</feature>
<dbReference type="EC" id="3.6.4.13" evidence="4"/>
<evidence type="ECO:0000256" key="5">
    <source>
        <dbReference type="ARBA" id="ARBA00022741"/>
    </source>
</evidence>
<feature type="compositionally biased region" description="Basic and acidic residues" evidence="12">
    <location>
        <begin position="725"/>
        <end position="749"/>
    </location>
</feature>
<dbReference type="PANTHER" id="PTHR12131:SF1">
    <property type="entry name" value="ATP-DEPENDENT RNA HELICASE SUPV3L1, MITOCHONDRIAL-RELATED"/>
    <property type="match status" value="1"/>
</dbReference>
<dbReference type="Pfam" id="PF00271">
    <property type="entry name" value="Helicase_C"/>
    <property type="match status" value="1"/>
</dbReference>
<dbReference type="InterPro" id="IPR027417">
    <property type="entry name" value="P-loop_NTPase"/>
</dbReference>
<accession>A0ABR1SAR9</accession>
<evidence type="ECO:0000256" key="9">
    <source>
        <dbReference type="ARBA" id="ARBA00022946"/>
    </source>
</evidence>
<dbReference type="Gene3D" id="1.20.272.40">
    <property type="match status" value="1"/>
</dbReference>
<evidence type="ECO:0000313" key="14">
    <source>
        <dbReference type="EMBL" id="KAK8028931.1"/>
    </source>
</evidence>
<evidence type="ECO:0000256" key="4">
    <source>
        <dbReference type="ARBA" id="ARBA00012552"/>
    </source>
</evidence>
<feature type="compositionally biased region" description="Acidic residues" evidence="12">
    <location>
        <begin position="750"/>
        <end position="759"/>
    </location>
</feature>